<name>A0A9D1NLW0_9BACT</name>
<gene>
    <name evidence="1" type="ORF">IAC79_02665</name>
</gene>
<dbReference type="AlphaFoldDB" id="A0A9D1NLW0"/>
<sequence>MTTTQKQLHLAYAADEKYARYVEVAIRAAYCKASRPADLIIHFLDCGLSDETWEGVQSRVKAAVPAATLIRHVIAMARFQGFKTWWGSQAIYARLFLPTLLPDVEWCLYADADTLFLEDPLMLCDCFDPSLLLQGYPDPSCACEPRVQEWFRKVGCVAVHGQYLCSGFLIFNLKKWREEGIEAKSLKLLDENPGAAYPDQDALNAACSDRLGVLPEGWGTFTSRMFAVDRPKCVHYFARESPWRAEFSWRTGYRDNLLIWLNCARVLVGIQRREIVKVPAWKWCLGRLYARLVTMAVLTLSKVPKLGNRLRYFHGRFCDRKHRYLLSPKFWEQPSGN</sequence>
<dbReference type="InterPro" id="IPR002495">
    <property type="entry name" value="Glyco_trans_8"/>
</dbReference>
<dbReference type="InterPro" id="IPR029044">
    <property type="entry name" value="Nucleotide-diphossugar_trans"/>
</dbReference>
<evidence type="ECO:0000313" key="2">
    <source>
        <dbReference type="Proteomes" id="UP000886845"/>
    </source>
</evidence>
<reference evidence="1" key="1">
    <citation type="submission" date="2020-10" db="EMBL/GenBank/DDBJ databases">
        <authorList>
            <person name="Gilroy R."/>
        </authorList>
    </citation>
    <scope>NUCLEOTIDE SEQUENCE</scope>
    <source>
        <strain evidence="1">35461</strain>
    </source>
</reference>
<accession>A0A9D1NLW0</accession>
<dbReference type="GO" id="GO:0016757">
    <property type="term" value="F:glycosyltransferase activity"/>
    <property type="evidence" value="ECO:0007669"/>
    <property type="project" value="InterPro"/>
</dbReference>
<evidence type="ECO:0000313" key="1">
    <source>
        <dbReference type="EMBL" id="HIV09002.1"/>
    </source>
</evidence>
<dbReference type="EMBL" id="DVOR01000085">
    <property type="protein sequence ID" value="HIV09002.1"/>
    <property type="molecule type" value="Genomic_DNA"/>
</dbReference>
<protein>
    <recommendedName>
        <fullName evidence="3">Glycosyltransferase family 8 protein</fullName>
    </recommendedName>
</protein>
<organism evidence="1 2">
    <name type="scientific">Candidatus Spyradenecus faecavium</name>
    <dbReference type="NCBI Taxonomy" id="2840947"/>
    <lineage>
        <taxon>Bacteria</taxon>
        <taxon>Pseudomonadati</taxon>
        <taxon>Lentisphaerota</taxon>
        <taxon>Lentisphaeria</taxon>
        <taxon>Lentisphaerales</taxon>
        <taxon>Lentisphaeraceae</taxon>
        <taxon>Lentisphaeraceae incertae sedis</taxon>
        <taxon>Candidatus Spyradenecus</taxon>
    </lineage>
</organism>
<evidence type="ECO:0008006" key="3">
    <source>
        <dbReference type="Google" id="ProtNLM"/>
    </source>
</evidence>
<proteinExistence type="predicted"/>
<dbReference type="Proteomes" id="UP000886845">
    <property type="component" value="Unassembled WGS sequence"/>
</dbReference>
<dbReference type="Pfam" id="PF01501">
    <property type="entry name" value="Glyco_transf_8"/>
    <property type="match status" value="1"/>
</dbReference>
<comment type="caution">
    <text evidence="1">The sequence shown here is derived from an EMBL/GenBank/DDBJ whole genome shotgun (WGS) entry which is preliminary data.</text>
</comment>
<reference evidence="1" key="2">
    <citation type="journal article" date="2021" name="PeerJ">
        <title>Extensive microbial diversity within the chicken gut microbiome revealed by metagenomics and culture.</title>
        <authorList>
            <person name="Gilroy R."/>
            <person name="Ravi A."/>
            <person name="Getino M."/>
            <person name="Pursley I."/>
            <person name="Horton D.L."/>
            <person name="Alikhan N.F."/>
            <person name="Baker D."/>
            <person name="Gharbi K."/>
            <person name="Hall N."/>
            <person name="Watson M."/>
            <person name="Adriaenssens E.M."/>
            <person name="Foster-Nyarko E."/>
            <person name="Jarju S."/>
            <person name="Secka A."/>
            <person name="Antonio M."/>
            <person name="Oren A."/>
            <person name="Chaudhuri R.R."/>
            <person name="La Ragione R."/>
            <person name="Hildebrand F."/>
            <person name="Pallen M.J."/>
        </authorList>
    </citation>
    <scope>NUCLEOTIDE SEQUENCE</scope>
    <source>
        <strain evidence="1">35461</strain>
    </source>
</reference>
<dbReference type="Gene3D" id="3.90.550.10">
    <property type="entry name" value="Spore Coat Polysaccharide Biosynthesis Protein SpsA, Chain A"/>
    <property type="match status" value="1"/>
</dbReference>
<dbReference type="SUPFAM" id="SSF53448">
    <property type="entry name" value="Nucleotide-diphospho-sugar transferases"/>
    <property type="match status" value="1"/>
</dbReference>